<evidence type="ECO:0000256" key="1">
    <source>
        <dbReference type="SAM" id="Phobius"/>
    </source>
</evidence>
<reference evidence="4" key="1">
    <citation type="journal article" date="2019" name="Int. J. Syst. Evol. Microbiol.">
        <title>The Global Catalogue of Microorganisms (GCM) 10K type strain sequencing project: providing services to taxonomists for standard genome sequencing and annotation.</title>
        <authorList>
            <consortium name="The Broad Institute Genomics Platform"/>
            <consortium name="The Broad Institute Genome Sequencing Center for Infectious Disease"/>
            <person name="Wu L."/>
            <person name="Ma J."/>
        </authorList>
    </citation>
    <scope>NUCLEOTIDE SEQUENCE [LARGE SCALE GENOMIC DNA]</scope>
    <source>
        <strain evidence="4">JCM 9377</strain>
    </source>
</reference>
<organism evidence="3 4">
    <name type="scientific">Actinocorallia longicatena</name>
    <dbReference type="NCBI Taxonomy" id="111803"/>
    <lineage>
        <taxon>Bacteria</taxon>
        <taxon>Bacillati</taxon>
        <taxon>Actinomycetota</taxon>
        <taxon>Actinomycetes</taxon>
        <taxon>Streptosporangiales</taxon>
        <taxon>Thermomonosporaceae</taxon>
        <taxon>Actinocorallia</taxon>
    </lineage>
</organism>
<evidence type="ECO:0000259" key="2">
    <source>
        <dbReference type="Pfam" id="PF13464"/>
    </source>
</evidence>
<keyword evidence="1" id="KW-1133">Transmembrane helix</keyword>
<dbReference type="Proteomes" id="UP001501237">
    <property type="component" value="Unassembled WGS sequence"/>
</dbReference>
<dbReference type="PANTHER" id="PTHR34475:SF1">
    <property type="entry name" value="CYTOSKELETON PROTEIN RODZ"/>
    <property type="match status" value="1"/>
</dbReference>
<keyword evidence="1" id="KW-0472">Membrane</keyword>
<dbReference type="SUPFAM" id="SSF47413">
    <property type="entry name" value="lambda repressor-like DNA-binding domains"/>
    <property type="match status" value="1"/>
</dbReference>
<dbReference type="InterPro" id="IPR001387">
    <property type="entry name" value="Cro/C1-type_HTH"/>
</dbReference>
<dbReference type="EMBL" id="BAAAUV010000033">
    <property type="protein sequence ID" value="GAA3237546.1"/>
    <property type="molecule type" value="Genomic_DNA"/>
</dbReference>
<name>A0ABP6QPL4_9ACTN</name>
<dbReference type="Gene3D" id="1.10.260.40">
    <property type="entry name" value="lambda repressor-like DNA-binding domains"/>
    <property type="match status" value="1"/>
</dbReference>
<dbReference type="CDD" id="cd00093">
    <property type="entry name" value="HTH_XRE"/>
    <property type="match status" value="1"/>
</dbReference>
<dbReference type="PANTHER" id="PTHR34475">
    <property type="match status" value="1"/>
</dbReference>
<feature type="domain" description="Cytoskeleton protein RodZ-like C-terminal" evidence="2">
    <location>
        <begin position="174"/>
        <end position="244"/>
    </location>
</feature>
<dbReference type="Pfam" id="PF13464">
    <property type="entry name" value="RodZ_C"/>
    <property type="match status" value="1"/>
</dbReference>
<feature type="transmembrane region" description="Helical" evidence="1">
    <location>
        <begin position="104"/>
        <end position="124"/>
    </location>
</feature>
<keyword evidence="4" id="KW-1185">Reference proteome</keyword>
<evidence type="ECO:0000313" key="4">
    <source>
        <dbReference type="Proteomes" id="UP001501237"/>
    </source>
</evidence>
<comment type="caution">
    <text evidence="3">The sequence shown here is derived from an EMBL/GenBank/DDBJ whole genome shotgun (WGS) entry which is preliminary data.</text>
</comment>
<dbReference type="InterPro" id="IPR050400">
    <property type="entry name" value="Bact_Cytoskel_RodZ"/>
</dbReference>
<keyword evidence="1" id="KW-0812">Transmembrane</keyword>
<dbReference type="RefSeq" id="WP_344837803.1">
    <property type="nucleotide sequence ID" value="NZ_BAAAUV010000033.1"/>
</dbReference>
<dbReference type="InterPro" id="IPR010982">
    <property type="entry name" value="Lambda_DNA-bd_dom_sf"/>
</dbReference>
<protein>
    <submittedName>
        <fullName evidence="3">Helix-turn-helix domain-containing protein</fullName>
    </submittedName>
</protein>
<sequence>MSIGETLAEARRVSGLSLAQVSERTRIRETVIRCIESDDYSLCGGNFYARGHIRSIARTLGLDSDPLVREYDEAHGGAPAAISVATAFEPERPLRFRERRTPNWSAAMATALVLVVLYGVVQVFSQDHTRRAEPVNLAEKPPVTAPAVQPKTAPPTPHKDAVALAGKKDEVVVEIKATKACWVNIRDNAGKVLFSGMIPRSAAKEFKGRKRLRVIIGNGAAALLTVNGKKLGAIGKDGQVVRITFEPGVPDTTKIS</sequence>
<dbReference type="Pfam" id="PF13413">
    <property type="entry name" value="HTH_25"/>
    <property type="match status" value="1"/>
</dbReference>
<dbReference type="InterPro" id="IPR025194">
    <property type="entry name" value="RodZ-like_C"/>
</dbReference>
<gene>
    <name evidence="3" type="ORF">GCM10010468_72500</name>
</gene>
<proteinExistence type="predicted"/>
<accession>A0ABP6QPL4</accession>
<evidence type="ECO:0000313" key="3">
    <source>
        <dbReference type="EMBL" id="GAA3237546.1"/>
    </source>
</evidence>